<organism evidence="3 4">
    <name type="scientific">Candidatus Contendobacter odensis Run_B_J11</name>
    <dbReference type="NCBI Taxonomy" id="1400861"/>
    <lineage>
        <taxon>Bacteria</taxon>
        <taxon>Pseudomonadati</taxon>
        <taxon>Pseudomonadota</taxon>
        <taxon>Gammaproteobacteria</taxon>
        <taxon>Candidatus Competibacteraceae</taxon>
        <taxon>Candidatus Contendibacter</taxon>
    </lineage>
</organism>
<dbReference type="InterPro" id="IPR001789">
    <property type="entry name" value="Sig_transdc_resp-reg_receiver"/>
</dbReference>
<dbReference type="InterPro" id="IPR052020">
    <property type="entry name" value="Cyclic_di-GMP/3'3'-cGAMP_PDE"/>
</dbReference>
<dbReference type="Gene3D" id="1.10.3210.10">
    <property type="entry name" value="Hypothetical protein af1432"/>
    <property type="match status" value="1"/>
</dbReference>
<evidence type="ECO:0000259" key="2">
    <source>
        <dbReference type="PROSITE" id="PS50110"/>
    </source>
</evidence>
<dbReference type="SUPFAM" id="SSF52172">
    <property type="entry name" value="CheY-like"/>
    <property type="match status" value="1"/>
</dbReference>
<dbReference type="RefSeq" id="WP_051497439.1">
    <property type="nucleotide sequence ID" value="NZ_CBTK010000060.1"/>
</dbReference>
<keyword evidence="1" id="KW-0597">Phosphoprotein</keyword>
<dbReference type="Pfam" id="PF13487">
    <property type="entry name" value="HD_5"/>
    <property type="match status" value="1"/>
</dbReference>
<dbReference type="Pfam" id="PF00072">
    <property type="entry name" value="Response_reg"/>
    <property type="match status" value="1"/>
</dbReference>
<dbReference type="SMART" id="SM00448">
    <property type="entry name" value="REC"/>
    <property type="match status" value="1"/>
</dbReference>
<sequence>MIERPRVLCVDDEPKVLEGLKLHLHRHYEVQTANGGQMALELLEREGPFAVVLSDMRMPGMDGAALLSQVRQRSPDTTRMLLTGQTDLDSAIAVVNEGQLFRFLTKPCPPPVLLKAFEAGIAQHRLITAERVLLEQTLRGVIQTLTDILSLTHPVAFGRANRLKRHAVDLAKQIGLHQAVWPLEVAAMLSQIGCIILPNETLEKLYRGGIPNEKERAMVARVPAVTEQLLSGIPRLEAVLAILRNQDKPYRFNPAELDAIHVGGPILKLVGDFDALINQGHPAPRALDTLRGRAGRYDPTLLNALVAIRSPAADQQGSPKKEISILALQVGMVFVEDVRRKSGALLVTRGTEVTPGLLERLCNLRDAEDLPPVKIIMAADLVQDG</sequence>
<dbReference type="PROSITE" id="PS50110">
    <property type="entry name" value="RESPONSE_REGULATORY"/>
    <property type="match status" value="1"/>
</dbReference>
<evidence type="ECO:0000256" key="1">
    <source>
        <dbReference type="PROSITE-ProRule" id="PRU00169"/>
    </source>
</evidence>
<dbReference type="Proteomes" id="UP000019184">
    <property type="component" value="Unassembled WGS sequence"/>
</dbReference>
<dbReference type="AlphaFoldDB" id="A0A7U7G9F1"/>
<name>A0A7U7G9F1_9GAMM</name>
<keyword evidence="4" id="KW-1185">Reference proteome</keyword>
<dbReference type="PANTHER" id="PTHR45228:SF8">
    <property type="entry name" value="TWO-COMPONENT RESPONSE REGULATOR-RELATED"/>
    <property type="match status" value="1"/>
</dbReference>
<dbReference type="InterPro" id="IPR011006">
    <property type="entry name" value="CheY-like_superfamily"/>
</dbReference>
<gene>
    <name evidence="3" type="ORF">BN874_1520002</name>
</gene>
<dbReference type="Gene3D" id="3.40.50.2300">
    <property type="match status" value="1"/>
</dbReference>
<accession>A0A7U7G9F1</accession>
<feature type="domain" description="Response regulatory" evidence="2">
    <location>
        <begin position="6"/>
        <end position="121"/>
    </location>
</feature>
<dbReference type="PANTHER" id="PTHR45228">
    <property type="entry name" value="CYCLIC DI-GMP PHOSPHODIESTERASE TM_0186-RELATED"/>
    <property type="match status" value="1"/>
</dbReference>
<protein>
    <recommendedName>
        <fullName evidence="2">Response regulatory domain-containing protein</fullName>
    </recommendedName>
</protein>
<evidence type="ECO:0000313" key="4">
    <source>
        <dbReference type="Proteomes" id="UP000019184"/>
    </source>
</evidence>
<feature type="modified residue" description="4-aspartylphosphate" evidence="1">
    <location>
        <position position="55"/>
    </location>
</feature>
<comment type="caution">
    <text evidence="3">The sequence shown here is derived from an EMBL/GenBank/DDBJ whole genome shotgun (WGS) entry which is preliminary data.</text>
</comment>
<evidence type="ECO:0000313" key="3">
    <source>
        <dbReference type="EMBL" id="CDH44134.1"/>
    </source>
</evidence>
<dbReference type="GO" id="GO:0000160">
    <property type="term" value="P:phosphorelay signal transduction system"/>
    <property type="evidence" value="ECO:0007669"/>
    <property type="project" value="InterPro"/>
</dbReference>
<dbReference type="EMBL" id="CBTK010000060">
    <property type="protein sequence ID" value="CDH44134.1"/>
    <property type="molecule type" value="Genomic_DNA"/>
</dbReference>
<proteinExistence type="predicted"/>
<dbReference type="CDD" id="cd17569">
    <property type="entry name" value="REC_HupR-like"/>
    <property type="match status" value="1"/>
</dbReference>
<reference evidence="3 4" key="1">
    <citation type="journal article" date="2014" name="ISME J.">
        <title>Candidatus Competibacter-lineage genomes retrieved from metagenomes reveal functional metabolic diversity.</title>
        <authorList>
            <person name="McIlroy S.J."/>
            <person name="Albertsen M."/>
            <person name="Andresen E.K."/>
            <person name="Saunders A.M."/>
            <person name="Kristiansen R."/>
            <person name="Stokholm-Bjerregaard M."/>
            <person name="Nielsen K.L."/>
            <person name="Nielsen P.H."/>
        </authorList>
    </citation>
    <scope>NUCLEOTIDE SEQUENCE [LARGE SCALE GENOMIC DNA]</scope>
    <source>
        <strain evidence="3 4">Run_B_J11</strain>
    </source>
</reference>